<keyword evidence="3" id="KW-1185">Reference proteome</keyword>
<organism evidence="2 3">
    <name type="scientific">Anaerostipes amylophilus</name>
    <dbReference type="NCBI Taxonomy" id="2981779"/>
    <lineage>
        <taxon>Bacteria</taxon>
        <taxon>Bacillati</taxon>
        <taxon>Bacillota</taxon>
        <taxon>Clostridia</taxon>
        <taxon>Lachnospirales</taxon>
        <taxon>Lachnospiraceae</taxon>
        <taxon>Anaerostipes</taxon>
    </lineage>
</organism>
<sequence>MKKNAWKIILAIAVLVCIVCLGRFGWIKYQDHKTEQARKETLKAIARTEFTGENDGDEPEKVPAGVKHGQKVDFKKLIKINSDIYAWIYVPGTRIDYPVAQNQEDDTHYLKYNFKNEPEFAGCIYTEKANKKDFTDPNTIFYGHNMRNGSMFQNLHKFEDEQFFNKHKEVYVYTPKKTYTYTIFAAYKFDDRHLLKTFNFKNKAKFENYLRNVKNIRDMESHIRTKQKVTSSDKIITLSTCVGGQPHNRYLVQAVLTDERSAE</sequence>
<evidence type="ECO:0000256" key="1">
    <source>
        <dbReference type="ARBA" id="ARBA00022801"/>
    </source>
</evidence>
<evidence type="ECO:0000313" key="2">
    <source>
        <dbReference type="EMBL" id="MEQ2710809.1"/>
    </source>
</evidence>
<evidence type="ECO:0000313" key="3">
    <source>
        <dbReference type="Proteomes" id="UP001482154"/>
    </source>
</evidence>
<accession>A0ABV1IUD1</accession>
<dbReference type="SUPFAM" id="SSF63817">
    <property type="entry name" value="Sortase"/>
    <property type="match status" value="1"/>
</dbReference>
<comment type="caution">
    <text evidence="2">The sequence shown here is derived from an EMBL/GenBank/DDBJ whole genome shotgun (WGS) entry which is preliminary data.</text>
</comment>
<gene>
    <name evidence="2" type="primary">srtB</name>
    <name evidence="2" type="ORF">AAAU51_06435</name>
</gene>
<dbReference type="CDD" id="cd05826">
    <property type="entry name" value="Sortase_B"/>
    <property type="match status" value="1"/>
</dbReference>
<dbReference type="Pfam" id="PF04203">
    <property type="entry name" value="Sortase"/>
    <property type="match status" value="1"/>
</dbReference>
<dbReference type="InterPro" id="IPR023365">
    <property type="entry name" value="Sortase_dom-sf"/>
</dbReference>
<protein>
    <submittedName>
        <fullName evidence="2">Class B sortase</fullName>
        <ecNumber evidence="2">3.4.22.71</ecNumber>
    </submittedName>
</protein>
<dbReference type="Proteomes" id="UP001482154">
    <property type="component" value="Unassembled WGS sequence"/>
</dbReference>
<dbReference type="NCBIfam" id="TIGR03064">
    <property type="entry name" value="sortase_srtB"/>
    <property type="match status" value="1"/>
</dbReference>
<name>A0ABV1IUD1_9FIRM</name>
<keyword evidence="1 2" id="KW-0378">Hydrolase</keyword>
<dbReference type="RefSeq" id="WP_022375002.1">
    <property type="nucleotide sequence ID" value="NZ_JBBNIN010000007.1"/>
</dbReference>
<dbReference type="InterPro" id="IPR005754">
    <property type="entry name" value="Sortase"/>
</dbReference>
<dbReference type="Gene3D" id="2.40.260.10">
    <property type="entry name" value="Sortase"/>
    <property type="match status" value="1"/>
</dbReference>
<dbReference type="InterPro" id="IPR009835">
    <property type="entry name" value="SrtB"/>
</dbReference>
<dbReference type="GO" id="GO:0016787">
    <property type="term" value="F:hydrolase activity"/>
    <property type="evidence" value="ECO:0007669"/>
    <property type="project" value="UniProtKB-KW"/>
</dbReference>
<proteinExistence type="predicted"/>
<reference evidence="2 3" key="1">
    <citation type="submission" date="2024-04" db="EMBL/GenBank/DDBJ databases">
        <title>Human intestinal bacterial collection.</title>
        <authorList>
            <person name="Pauvert C."/>
            <person name="Hitch T.C.A."/>
            <person name="Clavel T."/>
        </authorList>
    </citation>
    <scope>NUCLEOTIDE SEQUENCE [LARGE SCALE GENOMIC DNA]</scope>
    <source>
        <strain evidence="2 3">CLA-AA-H249</strain>
    </source>
</reference>
<dbReference type="EC" id="3.4.22.71" evidence="2"/>
<dbReference type="EMBL" id="JBBNIN010000007">
    <property type="protein sequence ID" value="MEQ2710809.1"/>
    <property type="molecule type" value="Genomic_DNA"/>
</dbReference>